<evidence type="ECO:0000259" key="11">
    <source>
        <dbReference type="PROSITE" id="PS51042"/>
    </source>
</evidence>
<dbReference type="SMART" id="SM01109">
    <property type="entry name" value="CUT"/>
    <property type="match status" value="1"/>
</dbReference>
<dbReference type="OMA" id="SYPPQNW"/>
<dbReference type="InterPro" id="IPR047106">
    <property type="entry name" value="NFIL3-like_bZIP"/>
</dbReference>
<comment type="similarity">
    <text evidence="3">Belongs to the CUT homeobox family.</text>
</comment>
<feature type="domain" description="BZIP" evidence="10">
    <location>
        <begin position="443"/>
        <end position="493"/>
    </location>
</feature>
<dbReference type="CDD" id="cd14694">
    <property type="entry name" value="bZIP_NFIL3"/>
    <property type="match status" value="1"/>
</dbReference>
<feature type="compositionally biased region" description="Polar residues" evidence="9">
    <location>
        <begin position="386"/>
        <end position="397"/>
    </location>
</feature>
<keyword evidence="6" id="KW-0371">Homeobox</keyword>
<reference evidence="12 13" key="1">
    <citation type="submission" date="2018-05" db="EMBL/GenBank/DDBJ databases">
        <authorList>
            <person name="Datahose"/>
        </authorList>
    </citation>
    <scope>NUCLEOTIDE SEQUENCE</scope>
</reference>
<evidence type="ECO:0000256" key="2">
    <source>
        <dbReference type="ARBA" id="ARBA00006079"/>
    </source>
</evidence>
<keyword evidence="7" id="KW-0804">Transcription</keyword>
<dbReference type="STRING" id="8154.ENSACLP00000034003"/>
<dbReference type="Gene3D" id="1.20.5.170">
    <property type="match status" value="1"/>
</dbReference>
<name>A0A3P8QWU1_ASTCA</name>
<evidence type="ECO:0000256" key="5">
    <source>
        <dbReference type="ARBA" id="ARBA00023125"/>
    </source>
</evidence>
<evidence type="ECO:0000256" key="9">
    <source>
        <dbReference type="SAM" id="MobiDB-lite"/>
    </source>
</evidence>
<dbReference type="FunFam" id="1.20.5.170:FF:000025">
    <property type="entry name" value="nuclear factor interleukin-3-regulated protein-like"/>
    <property type="match status" value="1"/>
</dbReference>
<dbReference type="InterPro" id="IPR051649">
    <property type="entry name" value="CUT_Homeobox"/>
</dbReference>
<dbReference type="Proteomes" id="UP000265100">
    <property type="component" value="Chromosome 23"/>
</dbReference>
<keyword evidence="5" id="KW-0238">DNA-binding</keyword>
<dbReference type="PROSITE" id="PS00036">
    <property type="entry name" value="BZIP_BASIC"/>
    <property type="match status" value="1"/>
</dbReference>
<dbReference type="PROSITE" id="PS50217">
    <property type="entry name" value="BZIP"/>
    <property type="match status" value="1"/>
</dbReference>
<reference evidence="12" key="4">
    <citation type="submission" date="2025-09" db="UniProtKB">
        <authorList>
            <consortium name="Ensembl"/>
        </authorList>
    </citation>
    <scope>IDENTIFICATION</scope>
</reference>
<feature type="region of interest" description="Disordered" evidence="9">
    <location>
        <begin position="363"/>
        <end position="402"/>
    </location>
</feature>
<evidence type="ECO:0000256" key="7">
    <source>
        <dbReference type="ARBA" id="ARBA00023163"/>
    </source>
</evidence>
<reference evidence="12" key="3">
    <citation type="submission" date="2025-08" db="UniProtKB">
        <authorList>
            <consortium name="Ensembl"/>
        </authorList>
    </citation>
    <scope>IDENTIFICATION</scope>
</reference>
<dbReference type="PROSITE" id="PS51042">
    <property type="entry name" value="CUT"/>
    <property type="match status" value="1"/>
</dbReference>
<dbReference type="InterPro" id="IPR003350">
    <property type="entry name" value="CUT_dom"/>
</dbReference>
<organism evidence="12 13">
    <name type="scientific">Astatotilapia calliptera</name>
    <name type="common">Eastern happy</name>
    <name type="synonym">Chromis callipterus</name>
    <dbReference type="NCBI Taxonomy" id="8154"/>
    <lineage>
        <taxon>Eukaryota</taxon>
        <taxon>Metazoa</taxon>
        <taxon>Chordata</taxon>
        <taxon>Craniata</taxon>
        <taxon>Vertebrata</taxon>
        <taxon>Euteleostomi</taxon>
        <taxon>Actinopterygii</taxon>
        <taxon>Neopterygii</taxon>
        <taxon>Teleostei</taxon>
        <taxon>Neoteleostei</taxon>
        <taxon>Acanthomorphata</taxon>
        <taxon>Ovalentaria</taxon>
        <taxon>Cichlomorphae</taxon>
        <taxon>Cichliformes</taxon>
        <taxon>Cichlidae</taxon>
        <taxon>African cichlids</taxon>
        <taxon>Pseudocrenilabrinae</taxon>
        <taxon>Haplochromini</taxon>
        <taxon>Astatotilapia</taxon>
    </lineage>
</organism>
<sequence>MELTMENIGNLHGVSHSHQTSDLMNSPHARQSSASHRNLVSHGRSAMVSSMASILEGAGDYRPDHALSGPLHPAMTMSCDSGMSLSSTYTTLTPLQHLPPISTVSEKFHHPHPHAHHHPAHQRLAAGNVSGSFTLMRDDRSLASMSNLYGHYPKDMSGMGQPLSPLSNGLGSLHSSQQTLSAYGPGAHLSNDKMLSSGGFESHAAMLSRGEEHLARGLGGHGGGLMTSLNGIHHHSHPHSQANGSMLSDRDRQTVVGGGQGAGSGQVEEINTKEVAQRITAELKRYSIPQAIFAQRILCRSQGTLSDLLRNPKPWSKLKSGRETFRRMWKWLQEPEFQRMSALRLAELQETLKVPASNSPTGVILPISVMSSPKSPDGAGTDAPCQPSSSVESSGYTDTEPRLLAGTRSSLLARRLMRLQAYSSHFTPVTRRKREMIPDDKKDASYWDKRRKNNEAAKRSREKRRLNDLMIEGQLLALSEENAQLRAQVLNLQYISTLSIEKTKAPSPSATSTAPVLAPTLPLSPIPPHTPSLFQAGIRAVRQQETALNQYESKLPCFGSTRGLFNPLSHRNCGTQPGILPLTGSGVLSLRDSLGSGRSGEVGVDAQRQVSSVDVIPISPSVSSPPVSSFSAIMSSPDTLHHASALSYPPQNWLVPQLNHSAVCNNLLLPWGSSYLAPSAVYSGLPLHLQERQSQGVGVEAHIQRGLKSRFSSATPGLSQLGMHLSSGGR</sequence>
<proteinExistence type="inferred from homology"/>
<dbReference type="GO" id="GO:0000978">
    <property type="term" value="F:RNA polymerase II cis-regulatory region sequence-specific DNA binding"/>
    <property type="evidence" value="ECO:0007669"/>
    <property type="project" value="TreeGrafter"/>
</dbReference>
<keyword evidence="4" id="KW-0805">Transcription regulation</keyword>
<dbReference type="Pfam" id="PF02376">
    <property type="entry name" value="CUT"/>
    <property type="match status" value="1"/>
</dbReference>
<dbReference type="GeneTree" id="ENSGT00950000183103"/>
<dbReference type="SUPFAM" id="SSF57959">
    <property type="entry name" value="Leucine zipper domain"/>
    <property type="match status" value="1"/>
</dbReference>
<dbReference type="InterPro" id="IPR004827">
    <property type="entry name" value="bZIP"/>
</dbReference>
<dbReference type="FunFam" id="1.10.260.40:FF:000005">
    <property type="entry name" value="One cut domain family member"/>
    <property type="match status" value="1"/>
</dbReference>
<evidence type="ECO:0000313" key="13">
    <source>
        <dbReference type="Proteomes" id="UP000265100"/>
    </source>
</evidence>
<protein>
    <recommendedName>
        <fullName evidence="14">Homeobox domain-containing protein</fullName>
    </recommendedName>
</protein>
<keyword evidence="8" id="KW-0539">Nucleus</keyword>
<dbReference type="InterPro" id="IPR046347">
    <property type="entry name" value="bZIP_sf"/>
</dbReference>
<dbReference type="Ensembl" id="ENSACLT00000034810.2">
    <property type="protein sequence ID" value="ENSACLP00000034003.2"/>
    <property type="gene ID" value="ENSACLG00000023114.2"/>
</dbReference>
<evidence type="ECO:0000313" key="12">
    <source>
        <dbReference type="Ensembl" id="ENSACLP00000034003.2"/>
    </source>
</evidence>
<dbReference type="Gene3D" id="1.10.260.40">
    <property type="entry name" value="lambda repressor-like DNA-binding domains"/>
    <property type="match status" value="1"/>
</dbReference>
<evidence type="ECO:0000256" key="4">
    <source>
        <dbReference type="ARBA" id="ARBA00023015"/>
    </source>
</evidence>
<accession>A0A3P8QWU1</accession>
<evidence type="ECO:0000256" key="3">
    <source>
        <dbReference type="ARBA" id="ARBA00008190"/>
    </source>
</evidence>
<dbReference type="PANTHER" id="PTHR14057">
    <property type="entry name" value="TRANSCRIPTION FACTOR ONECUT"/>
    <property type="match status" value="1"/>
</dbReference>
<evidence type="ECO:0000256" key="6">
    <source>
        <dbReference type="ARBA" id="ARBA00023155"/>
    </source>
</evidence>
<dbReference type="InterPro" id="IPR010982">
    <property type="entry name" value="Lambda_DNA-bd_dom_sf"/>
</dbReference>
<dbReference type="SUPFAM" id="SSF47413">
    <property type="entry name" value="lambda repressor-like DNA-binding domains"/>
    <property type="match status" value="1"/>
</dbReference>
<comment type="subcellular location">
    <subcellularLocation>
        <location evidence="1">Nucleus</location>
    </subcellularLocation>
</comment>
<reference evidence="13" key="2">
    <citation type="submission" date="2023-03" db="EMBL/GenBank/DDBJ databases">
        <authorList>
            <consortium name="Wellcome Sanger Institute Data Sharing"/>
        </authorList>
    </citation>
    <scope>NUCLEOTIDE SEQUENCE [LARGE SCALE GENOMIC DNA]</scope>
</reference>
<dbReference type="SMART" id="SM00338">
    <property type="entry name" value="BRLZ"/>
    <property type="match status" value="1"/>
</dbReference>
<dbReference type="PANTHER" id="PTHR14057:SF34">
    <property type="entry name" value="ONE CUT DOMAIN FAMILY MEMBER 3"/>
    <property type="match status" value="1"/>
</dbReference>
<feature type="compositionally biased region" description="Polar residues" evidence="9">
    <location>
        <begin position="16"/>
        <end position="38"/>
    </location>
</feature>
<evidence type="ECO:0008006" key="14">
    <source>
        <dbReference type="Google" id="ProtNLM"/>
    </source>
</evidence>
<dbReference type="GO" id="GO:0005634">
    <property type="term" value="C:nucleus"/>
    <property type="evidence" value="ECO:0007669"/>
    <property type="project" value="UniProtKB-SubCell"/>
</dbReference>
<dbReference type="AlphaFoldDB" id="A0A3P8QWU1"/>
<evidence type="ECO:0000256" key="1">
    <source>
        <dbReference type="ARBA" id="ARBA00004123"/>
    </source>
</evidence>
<evidence type="ECO:0000259" key="10">
    <source>
        <dbReference type="PROSITE" id="PS50217"/>
    </source>
</evidence>
<evidence type="ECO:0000256" key="8">
    <source>
        <dbReference type="ARBA" id="ARBA00023242"/>
    </source>
</evidence>
<dbReference type="GO" id="GO:0000981">
    <property type="term" value="F:DNA-binding transcription factor activity, RNA polymerase II-specific"/>
    <property type="evidence" value="ECO:0007669"/>
    <property type="project" value="TreeGrafter"/>
</dbReference>
<feature type="domain" description="CUT" evidence="11">
    <location>
        <begin position="261"/>
        <end position="347"/>
    </location>
</feature>
<feature type="region of interest" description="Disordered" evidence="9">
    <location>
        <begin position="1"/>
        <end position="43"/>
    </location>
</feature>
<dbReference type="Pfam" id="PF07716">
    <property type="entry name" value="bZIP_2"/>
    <property type="match status" value="1"/>
</dbReference>
<keyword evidence="13" id="KW-1185">Reference proteome</keyword>
<comment type="similarity">
    <text evidence="2">Belongs to the bZIP family. NFIL3 subfamily.</text>
</comment>
<dbReference type="Bgee" id="ENSACLG00000023029">
    <property type="expression patterns" value="Expressed in ovary and 2 other cell types or tissues"/>
</dbReference>